<evidence type="ECO:0000256" key="9">
    <source>
        <dbReference type="RuleBase" id="RU362011"/>
    </source>
</evidence>
<keyword evidence="7 9" id="KW-0472">Membrane</keyword>
<proteinExistence type="inferred from homology"/>
<gene>
    <name evidence="11" type="ORF">JOF34_001426</name>
</gene>
<evidence type="ECO:0000256" key="8">
    <source>
        <dbReference type="PROSITE-ProRule" id="PRU00703"/>
    </source>
</evidence>
<feature type="transmembrane region" description="Helical" evidence="9">
    <location>
        <begin position="318"/>
        <end position="343"/>
    </location>
</feature>
<dbReference type="SMART" id="SM00924">
    <property type="entry name" value="MgtE_N"/>
    <property type="match status" value="1"/>
</dbReference>
<feature type="transmembrane region" description="Helical" evidence="9">
    <location>
        <begin position="390"/>
        <end position="412"/>
    </location>
</feature>
<evidence type="ECO:0000256" key="1">
    <source>
        <dbReference type="ARBA" id="ARBA00004141"/>
    </source>
</evidence>
<dbReference type="Gene3D" id="1.10.357.20">
    <property type="entry name" value="SLC41 divalent cation transporters, integral membrane domain"/>
    <property type="match status" value="1"/>
</dbReference>
<protein>
    <recommendedName>
        <fullName evidence="9">Magnesium transporter MgtE</fullName>
    </recommendedName>
</protein>
<dbReference type="InterPro" id="IPR036739">
    <property type="entry name" value="SLC41_membr_dom_sf"/>
</dbReference>
<organism evidence="11 12">
    <name type="scientific">Microbacterium amylolyticum</name>
    <dbReference type="NCBI Taxonomy" id="936337"/>
    <lineage>
        <taxon>Bacteria</taxon>
        <taxon>Bacillati</taxon>
        <taxon>Actinomycetota</taxon>
        <taxon>Actinomycetes</taxon>
        <taxon>Micrococcales</taxon>
        <taxon>Microbacteriaceae</taxon>
        <taxon>Microbacterium</taxon>
    </lineage>
</organism>
<evidence type="ECO:0000256" key="4">
    <source>
        <dbReference type="ARBA" id="ARBA00022692"/>
    </source>
</evidence>
<dbReference type="RefSeq" id="WP_165135397.1">
    <property type="nucleotide sequence ID" value="NZ_CP049253.1"/>
</dbReference>
<evidence type="ECO:0000313" key="12">
    <source>
        <dbReference type="Proteomes" id="UP001519362"/>
    </source>
</evidence>
<dbReference type="SUPFAM" id="SSF158791">
    <property type="entry name" value="MgtE N-terminal domain-like"/>
    <property type="match status" value="1"/>
</dbReference>
<dbReference type="InterPro" id="IPR046342">
    <property type="entry name" value="CBS_dom_sf"/>
</dbReference>
<feature type="transmembrane region" description="Helical" evidence="9">
    <location>
        <begin position="424"/>
        <end position="447"/>
    </location>
</feature>
<dbReference type="InterPro" id="IPR006668">
    <property type="entry name" value="Mg_transptr_MgtE_intracell_dom"/>
</dbReference>
<keyword evidence="12" id="KW-1185">Reference proteome</keyword>
<comment type="subunit">
    <text evidence="9">Homodimer.</text>
</comment>
<keyword evidence="9" id="KW-1003">Cell membrane</keyword>
<dbReference type="SUPFAM" id="SSF161093">
    <property type="entry name" value="MgtE membrane domain-like"/>
    <property type="match status" value="1"/>
</dbReference>
<dbReference type="InterPro" id="IPR000644">
    <property type="entry name" value="CBS_dom"/>
</dbReference>
<dbReference type="Gene3D" id="3.10.580.10">
    <property type="entry name" value="CBS-domain"/>
    <property type="match status" value="1"/>
</dbReference>
<keyword evidence="6 9" id="KW-1133">Transmembrane helix</keyword>
<evidence type="ECO:0000256" key="6">
    <source>
        <dbReference type="ARBA" id="ARBA00022989"/>
    </source>
</evidence>
<dbReference type="PANTHER" id="PTHR43773:SF1">
    <property type="entry name" value="MAGNESIUM TRANSPORTER MGTE"/>
    <property type="match status" value="1"/>
</dbReference>
<dbReference type="Pfam" id="PF00571">
    <property type="entry name" value="CBS"/>
    <property type="match status" value="2"/>
</dbReference>
<dbReference type="PROSITE" id="PS51371">
    <property type="entry name" value="CBS"/>
    <property type="match status" value="2"/>
</dbReference>
<dbReference type="InterPro" id="IPR006667">
    <property type="entry name" value="SLC41_membr_dom"/>
</dbReference>
<keyword evidence="5 9" id="KW-0460">Magnesium</keyword>
<feature type="transmembrane region" description="Helical" evidence="9">
    <location>
        <begin position="364"/>
        <end position="384"/>
    </location>
</feature>
<reference evidence="11 12" key="1">
    <citation type="submission" date="2021-03" db="EMBL/GenBank/DDBJ databases">
        <title>Sequencing the genomes of 1000 actinobacteria strains.</title>
        <authorList>
            <person name="Klenk H.-P."/>
        </authorList>
    </citation>
    <scope>NUCLEOTIDE SEQUENCE [LARGE SCALE GENOMIC DNA]</scope>
    <source>
        <strain evidence="11 12">DSM 24221</strain>
    </source>
</reference>
<comment type="function">
    <text evidence="9">Acts as a magnesium transporter.</text>
</comment>
<evidence type="ECO:0000256" key="5">
    <source>
        <dbReference type="ARBA" id="ARBA00022842"/>
    </source>
</evidence>
<dbReference type="Pfam" id="PF03448">
    <property type="entry name" value="MgtE_N"/>
    <property type="match status" value="1"/>
</dbReference>
<evidence type="ECO:0000256" key="2">
    <source>
        <dbReference type="ARBA" id="ARBA00009749"/>
    </source>
</evidence>
<evidence type="ECO:0000256" key="3">
    <source>
        <dbReference type="ARBA" id="ARBA00022448"/>
    </source>
</evidence>
<dbReference type="PANTHER" id="PTHR43773">
    <property type="entry name" value="MAGNESIUM TRANSPORTER MGTE"/>
    <property type="match status" value="1"/>
</dbReference>
<dbReference type="SUPFAM" id="SSF54631">
    <property type="entry name" value="CBS-domain pair"/>
    <property type="match status" value="1"/>
</dbReference>
<feature type="transmembrane region" description="Helical" evidence="9">
    <location>
        <begin position="286"/>
        <end position="306"/>
    </location>
</feature>
<comment type="subcellular location">
    <subcellularLocation>
        <location evidence="9">Cell membrane</location>
        <topology evidence="9">Multi-pass membrane protein</topology>
    </subcellularLocation>
    <subcellularLocation>
        <location evidence="1">Membrane</location>
        <topology evidence="1">Multi-pass membrane protein</topology>
    </subcellularLocation>
</comment>
<keyword evidence="9" id="KW-0479">Metal-binding</keyword>
<dbReference type="Gene3D" id="1.25.60.10">
    <property type="entry name" value="MgtE N-terminal domain-like"/>
    <property type="match status" value="1"/>
</dbReference>
<keyword evidence="3 9" id="KW-0813">Transport</keyword>
<dbReference type="InterPro" id="IPR038076">
    <property type="entry name" value="MgtE_N_sf"/>
</dbReference>
<comment type="caution">
    <text evidence="11">The sequence shown here is derived from an EMBL/GenBank/DDBJ whole genome shotgun (WGS) entry which is preliminary data.</text>
</comment>
<accession>A0ABS4ZHT3</accession>
<name>A0ABS4ZHT3_9MICO</name>
<comment type="similarity">
    <text evidence="2 9">Belongs to the SLC41A transporter family.</text>
</comment>
<evidence type="ECO:0000259" key="10">
    <source>
        <dbReference type="PROSITE" id="PS51371"/>
    </source>
</evidence>
<dbReference type="Pfam" id="PF01769">
    <property type="entry name" value="MgtE"/>
    <property type="match status" value="1"/>
</dbReference>
<dbReference type="InterPro" id="IPR006669">
    <property type="entry name" value="MgtE_transporter"/>
</dbReference>
<evidence type="ECO:0000313" key="11">
    <source>
        <dbReference type="EMBL" id="MBP2436840.1"/>
    </source>
</evidence>
<dbReference type="Proteomes" id="UP001519362">
    <property type="component" value="Unassembled WGS sequence"/>
</dbReference>
<feature type="domain" description="CBS" evidence="10">
    <location>
        <begin position="202"/>
        <end position="258"/>
    </location>
</feature>
<dbReference type="SMART" id="SM00116">
    <property type="entry name" value="CBS"/>
    <property type="match status" value="2"/>
</dbReference>
<keyword evidence="8" id="KW-0129">CBS domain</keyword>
<evidence type="ECO:0000256" key="7">
    <source>
        <dbReference type="ARBA" id="ARBA00023136"/>
    </source>
</evidence>
<sequence>MDDEFNELIERMDGALRERSLSSVSKVITDYDPHDVARLLEREDPRDRAIIYRLLSRNRALEVFELLEPEMRSELIQGLRDEDTAKVFEELDPDDRAQLIDELPAGVAKALMSGLSPAERALTAPMLGFDADAIGRYMSTEYVRLRGDMTLREALEHVRARGIGAETIYQLPVTSAHRRLLGVISLRRLVMGDPDDLVRTHMRDQPITLHSIDKAEDAAREIMDAQLLAAPVVDSENRLLGLVTIDDAQQILERTETRRAARQGGAEPLRRPYLASPLFGLVRSRVVWLLLLAVSALLTVQVLGAFEDKLEQVIQLALFVPLLTGTAGNTGSQAAVTLTRALAMGDVRPRDILLVMWREVRVGMMLGALLGGLGFVLASLVFGIEFGEVIGLTLIFICTLAATVGGAMPLIAQAVRADPAVFSTPFIATFCDATSLLVYFGVATWLMGL</sequence>
<dbReference type="NCBIfam" id="TIGR00400">
    <property type="entry name" value="mgtE"/>
    <property type="match status" value="1"/>
</dbReference>
<dbReference type="CDD" id="cd04606">
    <property type="entry name" value="CBS_pair_Mg_transporter"/>
    <property type="match status" value="1"/>
</dbReference>
<keyword evidence="4 9" id="KW-0812">Transmembrane</keyword>
<feature type="domain" description="CBS" evidence="10">
    <location>
        <begin position="138"/>
        <end position="200"/>
    </location>
</feature>
<dbReference type="EMBL" id="JAGIOL010000001">
    <property type="protein sequence ID" value="MBP2436840.1"/>
    <property type="molecule type" value="Genomic_DNA"/>
</dbReference>